<comment type="caution">
    <text evidence="5">The sequence shown here is derived from an EMBL/GenBank/DDBJ whole genome shotgun (WGS) entry which is preliminary data.</text>
</comment>
<evidence type="ECO:0000256" key="3">
    <source>
        <dbReference type="ARBA" id="ARBA00023163"/>
    </source>
</evidence>
<dbReference type="InterPro" id="IPR011991">
    <property type="entry name" value="ArsR-like_HTH"/>
</dbReference>
<dbReference type="EMBL" id="MIEK01000029">
    <property type="protein sequence ID" value="OEH82095.1"/>
    <property type="molecule type" value="Genomic_DNA"/>
</dbReference>
<dbReference type="SMART" id="SM00418">
    <property type="entry name" value="HTH_ARSR"/>
    <property type="match status" value="1"/>
</dbReference>
<dbReference type="SUPFAM" id="SSF46785">
    <property type="entry name" value="Winged helix' DNA-binding domain"/>
    <property type="match status" value="1"/>
</dbReference>
<dbReference type="InterPro" id="IPR036388">
    <property type="entry name" value="WH-like_DNA-bd_sf"/>
</dbReference>
<keyword evidence="2" id="KW-0238">DNA-binding</keyword>
<dbReference type="InterPro" id="IPR001845">
    <property type="entry name" value="HTH_ArsR_DNA-bd_dom"/>
</dbReference>
<dbReference type="RefSeq" id="WP_069698955.1">
    <property type="nucleotide sequence ID" value="NZ_JAGGMA010000034.1"/>
</dbReference>
<keyword evidence="3" id="KW-0804">Transcription</keyword>
<dbReference type="CDD" id="cd00090">
    <property type="entry name" value="HTH_ARSR"/>
    <property type="match status" value="1"/>
</dbReference>
<dbReference type="NCBIfam" id="NF033788">
    <property type="entry name" value="HTH_metalloreg"/>
    <property type="match status" value="1"/>
</dbReference>
<evidence type="ECO:0000256" key="2">
    <source>
        <dbReference type="ARBA" id="ARBA00023125"/>
    </source>
</evidence>
<proteinExistence type="predicted"/>
<dbReference type="Gene3D" id="1.10.10.10">
    <property type="entry name" value="Winged helix-like DNA-binding domain superfamily/Winged helix DNA-binding domain"/>
    <property type="match status" value="1"/>
</dbReference>
<protein>
    <submittedName>
        <fullName evidence="5">Transcriptional regulator</fullName>
    </submittedName>
</protein>
<gene>
    <name evidence="5" type="ORF">BCR26_14650</name>
</gene>
<dbReference type="GO" id="GO:0003677">
    <property type="term" value="F:DNA binding"/>
    <property type="evidence" value="ECO:0007669"/>
    <property type="project" value="UniProtKB-KW"/>
</dbReference>
<dbReference type="STRING" id="762845.BCR26_14650"/>
<dbReference type="OrthoDB" id="9794330at2"/>
<organism evidence="5 6">
    <name type="scientific">Enterococcus rivorum</name>
    <dbReference type="NCBI Taxonomy" id="762845"/>
    <lineage>
        <taxon>Bacteria</taxon>
        <taxon>Bacillati</taxon>
        <taxon>Bacillota</taxon>
        <taxon>Bacilli</taxon>
        <taxon>Lactobacillales</taxon>
        <taxon>Enterococcaceae</taxon>
        <taxon>Enterococcus</taxon>
    </lineage>
</organism>
<evidence type="ECO:0000259" key="4">
    <source>
        <dbReference type="PROSITE" id="PS50987"/>
    </source>
</evidence>
<evidence type="ECO:0000313" key="5">
    <source>
        <dbReference type="EMBL" id="OEH82095.1"/>
    </source>
</evidence>
<dbReference type="PROSITE" id="PS50987">
    <property type="entry name" value="HTH_ARSR_2"/>
    <property type="match status" value="1"/>
</dbReference>
<dbReference type="PANTHER" id="PTHR43132:SF6">
    <property type="entry name" value="HTH-TYPE TRANSCRIPTIONAL REPRESSOR CZRA"/>
    <property type="match status" value="1"/>
</dbReference>
<dbReference type="PANTHER" id="PTHR43132">
    <property type="entry name" value="ARSENICAL RESISTANCE OPERON REPRESSOR ARSR-RELATED"/>
    <property type="match status" value="1"/>
</dbReference>
<keyword evidence="6" id="KW-1185">Reference proteome</keyword>
<dbReference type="InterPro" id="IPR051011">
    <property type="entry name" value="Metal_resp_trans_reg"/>
</dbReference>
<evidence type="ECO:0000313" key="6">
    <source>
        <dbReference type="Proteomes" id="UP000095256"/>
    </source>
</evidence>
<accession>A0A1E5KW65</accession>
<sequence>MKNQEEIQMVSQLYKVLSDPTRLRILLLLKNGELNVTAIGEKLEMEQSAVSHQLRLLRDSRVVKARREGKGIFYSLDDHHVIDILNQTFEHVKHH</sequence>
<dbReference type="InterPro" id="IPR036390">
    <property type="entry name" value="WH_DNA-bd_sf"/>
</dbReference>
<evidence type="ECO:0000256" key="1">
    <source>
        <dbReference type="ARBA" id="ARBA00023015"/>
    </source>
</evidence>
<feature type="domain" description="HTH arsR-type" evidence="4">
    <location>
        <begin position="2"/>
        <end position="95"/>
    </location>
</feature>
<keyword evidence="1" id="KW-0805">Transcription regulation</keyword>
<dbReference type="Pfam" id="PF01022">
    <property type="entry name" value="HTH_5"/>
    <property type="match status" value="1"/>
</dbReference>
<reference evidence="5 6" key="1">
    <citation type="submission" date="2016-09" db="EMBL/GenBank/DDBJ databases">
        <authorList>
            <person name="Capua I."/>
            <person name="De Benedictis P."/>
            <person name="Joannis T."/>
            <person name="Lombin L.H."/>
            <person name="Cattoli G."/>
        </authorList>
    </citation>
    <scope>NUCLEOTIDE SEQUENCE [LARGE SCALE GENOMIC DNA]</scope>
    <source>
        <strain evidence="5 6">LMG 25899</strain>
    </source>
</reference>
<dbReference type="PRINTS" id="PR00778">
    <property type="entry name" value="HTHARSR"/>
</dbReference>
<dbReference type="Proteomes" id="UP000095256">
    <property type="component" value="Unassembled WGS sequence"/>
</dbReference>
<name>A0A1E5KW65_9ENTE</name>
<dbReference type="GO" id="GO:0003700">
    <property type="term" value="F:DNA-binding transcription factor activity"/>
    <property type="evidence" value="ECO:0007669"/>
    <property type="project" value="InterPro"/>
</dbReference>
<dbReference type="AlphaFoldDB" id="A0A1E5KW65"/>